<proteinExistence type="predicted"/>
<dbReference type="AlphaFoldDB" id="A0ABD2CE83"/>
<sequence length="251" mass="29302">MSDPIRLDPADPSDSIGRPVCFCFVVFGPIRTYSILLDLIWSSLVLFDSIRSCSVLFGPVRIYNEPRELIVRFIIRYLRNSSITSNHDIHVKEREELVPYDPTDRATFATTERKSLPTVILPFPWFNPKEKNKEKEMKKKFVANIRKILYIRKATAIVRSQLMITKVSMRPHRDRVTRYSTGEDPFGPFFDVARVPNINSKQTTEADTPEERNAKGLIKFHNQSKRTNNRRCLSLSNLQRDVVKWSRRMNL</sequence>
<comment type="caution">
    <text evidence="1">The sequence shown here is derived from an EMBL/GenBank/DDBJ whole genome shotgun (WGS) entry which is preliminary data.</text>
</comment>
<accession>A0ABD2CE83</accession>
<organism evidence="1 2">
    <name type="scientific">Vespula maculifrons</name>
    <name type="common">Eastern yellow jacket</name>
    <name type="synonym">Wasp</name>
    <dbReference type="NCBI Taxonomy" id="7453"/>
    <lineage>
        <taxon>Eukaryota</taxon>
        <taxon>Metazoa</taxon>
        <taxon>Ecdysozoa</taxon>
        <taxon>Arthropoda</taxon>
        <taxon>Hexapoda</taxon>
        <taxon>Insecta</taxon>
        <taxon>Pterygota</taxon>
        <taxon>Neoptera</taxon>
        <taxon>Endopterygota</taxon>
        <taxon>Hymenoptera</taxon>
        <taxon>Apocrita</taxon>
        <taxon>Aculeata</taxon>
        <taxon>Vespoidea</taxon>
        <taxon>Vespidae</taxon>
        <taxon>Vespinae</taxon>
        <taxon>Vespula</taxon>
    </lineage>
</organism>
<keyword evidence="2" id="KW-1185">Reference proteome</keyword>
<dbReference type="Proteomes" id="UP001607303">
    <property type="component" value="Unassembled WGS sequence"/>
</dbReference>
<evidence type="ECO:0000313" key="1">
    <source>
        <dbReference type="EMBL" id="KAL2743381.1"/>
    </source>
</evidence>
<name>A0ABD2CE83_VESMC</name>
<evidence type="ECO:0000313" key="2">
    <source>
        <dbReference type="Proteomes" id="UP001607303"/>
    </source>
</evidence>
<gene>
    <name evidence="1" type="ORF">V1477_008870</name>
</gene>
<reference evidence="1 2" key="1">
    <citation type="journal article" date="2024" name="Ann. Entomol. Soc. Am.">
        <title>Genomic analyses of the southern and eastern yellowjacket wasps (Hymenoptera: Vespidae) reveal evolutionary signatures of social life.</title>
        <authorList>
            <person name="Catto M.A."/>
            <person name="Caine P.B."/>
            <person name="Orr S.E."/>
            <person name="Hunt B.G."/>
            <person name="Goodisman M.A.D."/>
        </authorList>
    </citation>
    <scope>NUCLEOTIDE SEQUENCE [LARGE SCALE GENOMIC DNA]</scope>
    <source>
        <strain evidence="1">232</strain>
        <tissue evidence="1">Head and thorax</tissue>
    </source>
</reference>
<protein>
    <submittedName>
        <fullName evidence="1">Uncharacterized protein</fullName>
    </submittedName>
</protein>
<dbReference type="EMBL" id="JAYRBN010000056">
    <property type="protein sequence ID" value="KAL2743381.1"/>
    <property type="molecule type" value="Genomic_DNA"/>
</dbReference>